<dbReference type="Pfam" id="PF00672">
    <property type="entry name" value="HAMP"/>
    <property type="match status" value="1"/>
</dbReference>
<protein>
    <submittedName>
        <fullName evidence="9">Methyl-accepting chemotaxis protein McpB</fullName>
    </submittedName>
</protein>
<keyword evidence="6" id="KW-0472">Membrane</keyword>
<dbReference type="PANTHER" id="PTHR32089:SF114">
    <property type="entry name" value="METHYL-ACCEPTING CHEMOTAXIS PROTEIN MCPB"/>
    <property type="match status" value="1"/>
</dbReference>
<evidence type="ECO:0000256" key="7">
    <source>
        <dbReference type="ARBA" id="ARBA00023224"/>
    </source>
</evidence>
<evidence type="ECO:0000256" key="6">
    <source>
        <dbReference type="ARBA" id="ARBA00023136"/>
    </source>
</evidence>
<keyword evidence="10" id="KW-1185">Reference proteome</keyword>
<dbReference type="AlphaFoldDB" id="A0A1S8MFI7"/>
<dbReference type="InterPro" id="IPR033479">
    <property type="entry name" value="dCache_1"/>
</dbReference>
<dbReference type="Gene3D" id="3.30.450.20">
    <property type="entry name" value="PAS domain"/>
    <property type="match status" value="2"/>
</dbReference>
<dbReference type="Proteomes" id="UP000190951">
    <property type="component" value="Chromosome"/>
</dbReference>
<dbReference type="GO" id="GO:0005886">
    <property type="term" value="C:plasma membrane"/>
    <property type="evidence" value="ECO:0007669"/>
    <property type="project" value="UniProtKB-SubCell"/>
</dbReference>
<reference evidence="9 10" key="1">
    <citation type="submission" date="2022-04" db="EMBL/GenBank/DDBJ databases">
        <title>Genome sequence of C. roseum typestrain.</title>
        <authorList>
            <person name="Poehlein A."/>
            <person name="Schoch T."/>
            <person name="Duerre P."/>
            <person name="Daniel R."/>
        </authorList>
    </citation>
    <scope>NUCLEOTIDE SEQUENCE [LARGE SCALE GENOMIC DNA]</scope>
    <source>
        <strain evidence="9 10">DSM 7320</strain>
    </source>
</reference>
<keyword evidence="5" id="KW-1133">Transmembrane helix</keyword>
<dbReference type="CDD" id="cd06225">
    <property type="entry name" value="HAMP"/>
    <property type="match status" value="1"/>
</dbReference>
<dbReference type="PANTHER" id="PTHR32089">
    <property type="entry name" value="METHYL-ACCEPTING CHEMOTAXIS PROTEIN MCPB"/>
    <property type="match status" value="1"/>
</dbReference>
<organism evidence="9 10">
    <name type="scientific">Clostridium felsineum</name>
    <dbReference type="NCBI Taxonomy" id="36839"/>
    <lineage>
        <taxon>Bacteria</taxon>
        <taxon>Bacillati</taxon>
        <taxon>Bacillota</taxon>
        <taxon>Clostridia</taxon>
        <taxon>Eubacteriales</taxon>
        <taxon>Clostridiaceae</taxon>
        <taxon>Clostridium</taxon>
    </lineage>
</organism>
<evidence type="ECO:0000256" key="1">
    <source>
        <dbReference type="ARBA" id="ARBA00004651"/>
    </source>
</evidence>
<dbReference type="SUPFAM" id="SSF58104">
    <property type="entry name" value="Methyl-accepting chemotaxis protein (MCP) signaling domain"/>
    <property type="match status" value="1"/>
</dbReference>
<dbReference type="InterPro" id="IPR004089">
    <property type="entry name" value="MCPsignal_dom"/>
</dbReference>
<keyword evidence="4" id="KW-0812">Transmembrane</keyword>
<keyword evidence="3" id="KW-0145">Chemotaxis</keyword>
<dbReference type="CDD" id="cd18774">
    <property type="entry name" value="PDC2_HK_sensor"/>
    <property type="match status" value="1"/>
</dbReference>
<dbReference type="GO" id="GO:0006935">
    <property type="term" value="P:chemotaxis"/>
    <property type="evidence" value="ECO:0007669"/>
    <property type="project" value="UniProtKB-KW"/>
</dbReference>
<dbReference type="STRING" id="84029.CROST_03020"/>
<evidence type="ECO:0000256" key="3">
    <source>
        <dbReference type="ARBA" id="ARBA00022500"/>
    </source>
</evidence>
<evidence type="ECO:0000256" key="8">
    <source>
        <dbReference type="ARBA" id="ARBA00029447"/>
    </source>
</evidence>
<accession>A0A1S8MFI7</accession>
<keyword evidence="7" id="KW-0807">Transducer</keyword>
<evidence type="ECO:0000256" key="5">
    <source>
        <dbReference type="ARBA" id="ARBA00022989"/>
    </source>
</evidence>
<evidence type="ECO:0000256" key="4">
    <source>
        <dbReference type="ARBA" id="ARBA00022692"/>
    </source>
</evidence>
<dbReference type="EMBL" id="CP096983">
    <property type="protein sequence ID" value="URZ10748.1"/>
    <property type="molecule type" value="Genomic_DNA"/>
</dbReference>
<dbReference type="Gene3D" id="1.10.8.500">
    <property type="entry name" value="HAMP domain in histidine kinase"/>
    <property type="match status" value="1"/>
</dbReference>
<dbReference type="SUPFAM" id="SSF103190">
    <property type="entry name" value="Sensory domain-like"/>
    <property type="match status" value="1"/>
</dbReference>
<name>A0A1S8MFI7_9CLOT</name>
<dbReference type="Pfam" id="PF00015">
    <property type="entry name" value="MCPsignal"/>
    <property type="match status" value="1"/>
</dbReference>
<dbReference type="Pfam" id="PF02743">
    <property type="entry name" value="dCache_1"/>
    <property type="match status" value="1"/>
</dbReference>
<dbReference type="KEGG" id="crw:CROST_014580"/>
<dbReference type="InterPro" id="IPR029151">
    <property type="entry name" value="Sensor-like_sf"/>
</dbReference>
<dbReference type="RefSeq" id="WP_077832423.1">
    <property type="nucleotide sequence ID" value="NZ_CP096983.1"/>
</dbReference>
<dbReference type="GO" id="GO:0007165">
    <property type="term" value="P:signal transduction"/>
    <property type="evidence" value="ECO:0007669"/>
    <property type="project" value="UniProtKB-KW"/>
</dbReference>
<keyword evidence="2" id="KW-1003">Cell membrane</keyword>
<evidence type="ECO:0000256" key="2">
    <source>
        <dbReference type="ARBA" id="ARBA00022475"/>
    </source>
</evidence>
<dbReference type="Gene3D" id="1.10.287.950">
    <property type="entry name" value="Methyl-accepting chemotaxis protein"/>
    <property type="match status" value="1"/>
</dbReference>
<dbReference type="SMART" id="SM00283">
    <property type="entry name" value="MA"/>
    <property type="match status" value="1"/>
</dbReference>
<comment type="similarity">
    <text evidence="8">Belongs to the methyl-accepting chemotaxis (MCP) protein family.</text>
</comment>
<comment type="subcellular location">
    <subcellularLocation>
        <location evidence="1">Cell membrane</location>
        <topology evidence="1">Multi-pass membrane protein</topology>
    </subcellularLocation>
</comment>
<dbReference type="CDD" id="cd12913">
    <property type="entry name" value="PDC1_MCP_like"/>
    <property type="match status" value="1"/>
</dbReference>
<dbReference type="PROSITE" id="PS50885">
    <property type="entry name" value="HAMP"/>
    <property type="match status" value="1"/>
</dbReference>
<proteinExistence type="inferred from homology"/>
<evidence type="ECO:0000313" key="9">
    <source>
        <dbReference type="EMBL" id="URZ10748.1"/>
    </source>
</evidence>
<sequence length="661" mass="73157">MNKSIRSKLIVTISLVCIIPVILFGSILYRDVYKVLMEKLNGDSQQSLTEVNRSINNYFQTMENNIDILAGNYDIQNVNNHPEFESYVASNLQEIKDNNKAAKNVYFATSLKKIYLSPKVKLPDGFDPTSRDWYKDAVKNNGKIVFSNVYTDAATKNNIVSISKAVYQNDTLVGVVCMDVDLSKLSNEMKNIKIGRDGYICVTDKKGTMIVNPVKSEIGKQNIIKTELWRKLNGNKSGFSEYKNEDGKEQFSTFALNENLGWKIVGIMNKSELTRNTSSILNTTVILILIILVLAVIVSILISKSFTKNINKIVEIIKLGAEGDLSKRVEVDAKDEFGKLSDYFNDMIEKIHFLISAIKQSSDNILNSSKIILNMSGETSTAVDEVAQTIDQVAQGAYSQAEDIANSFDEFNKLSNEITLIKGKTESINELSKNTNNFSKNGLEIMEVLIDKTKLSNKSSKEVTKTVNDMVEASNAIGSITDTINGISEQTNLLALNAAIEAARAGEAGKGFSVVAEEIGKLAEETTLATKEVKELIEDIKSKNTMVFKSLDVSLKLADEQTTAVSQTKNIFNKILELLNNLSNEIEDIEGSINTTYQSKNFIYGKLESISASAQQSASSAEEVSATTEEVSASMSEFNKTSEKLEEVVNKLEEEINKFTL</sequence>
<dbReference type="SMART" id="SM00304">
    <property type="entry name" value="HAMP"/>
    <property type="match status" value="1"/>
</dbReference>
<gene>
    <name evidence="9" type="primary">mcpB_2</name>
    <name evidence="9" type="ORF">CROST_014580</name>
</gene>
<dbReference type="PROSITE" id="PS50111">
    <property type="entry name" value="CHEMOTAXIS_TRANSDUC_2"/>
    <property type="match status" value="1"/>
</dbReference>
<dbReference type="InterPro" id="IPR003660">
    <property type="entry name" value="HAMP_dom"/>
</dbReference>
<evidence type="ECO:0000313" key="10">
    <source>
        <dbReference type="Proteomes" id="UP000190951"/>
    </source>
</evidence>